<dbReference type="GO" id="GO:0008821">
    <property type="term" value="F:crossover junction DNA endonuclease activity"/>
    <property type="evidence" value="ECO:0007669"/>
    <property type="project" value="InterPro"/>
</dbReference>
<protein>
    <submittedName>
        <fullName evidence="1">Uncharacterized protein</fullName>
    </submittedName>
</protein>
<accession>A0A0F9PLQ1</accession>
<comment type="caution">
    <text evidence="1">The sequence shown here is derived from an EMBL/GenBank/DDBJ whole genome shotgun (WGS) entry which is preliminary data.</text>
</comment>
<dbReference type="InterPro" id="IPR012337">
    <property type="entry name" value="RNaseH-like_sf"/>
</dbReference>
<proteinExistence type="predicted"/>
<reference evidence="1" key="1">
    <citation type="journal article" date="2015" name="Nature">
        <title>Complex archaea that bridge the gap between prokaryotes and eukaryotes.</title>
        <authorList>
            <person name="Spang A."/>
            <person name="Saw J.H."/>
            <person name="Jorgensen S.L."/>
            <person name="Zaremba-Niedzwiedzka K."/>
            <person name="Martijn J."/>
            <person name="Lind A.E."/>
            <person name="van Eijk R."/>
            <person name="Schleper C."/>
            <person name="Guy L."/>
            <person name="Ettema T.J."/>
        </authorList>
    </citation>
    <scope>NUCLEOTIDE SEQUENCE</scope>
</reference>
<dbReference type="PANTHER" id="PTHR36015">
    <property type="entry name" value="HOLLIDAY JUNCTION RESOLVASE MOC1, CHLOROPLASTIC-RELATED"/>
    <property type="match status" value="1"/>
</dbReference>
<gene>
    <name evidence="1" type="ORF">LCGC14_1200930</name>
</gene>
<dbReference type="PANTHER" id="PTHR36015:SF6">
    <property type="entry name" value="HOLLIDAY JUNCTION RESOLVASE MOC1, CHLOROPLASTIC-RELATED"/>
    <property type="match status" value="1"/>
</dbReference>
<sequence length="168" mass="18263">MIFIGIDPGLTGAVAAISPKGGVIVSLIPTSPGEKSKRIYDIESMKELVKNIGYEPRPDRRFVVLERQHAFPGQGVTSTGSIMRGFGIWEGILTGIGMEYITVPARRWQKSIAPAKKGESKIKAIEAALKLFPGTQLRATKRSKKDHTGFADAICMAAYGERFKNGTL</sequence>
<evidence type="ECO:0000313" key="1">
    <source>
        <dbReference type="EMBL" id="KKM94187.1"/>
    </source>
</evidence>
<dbReference type="AlphaFoldDB" id="A0A0F9PLQ1"/>
<dbReference type="Gene3D" id="3.30.420.10">
    <property type="entry name" value="Ribonuclease H-like superfamily/Ribonuclease H"/>
    <property type="match status" value="1"/>
</dbReference>
<dbReference type="EMBL" id="LAZR01006170">
    <property type="protein sequence ID" value="KKM94187.1"/>
    <property type="molecule type" value="Genomic_DNA"/>
</dbReference>
<dbReference type="SUPFAM" id="SSF53098">
    <property type="entry name" value="Ribonuclease H-like"/>
    <property type="match status" value="1"/>
</dbReference>
<dbReference type="InterPro" id="IPR036397">
    <property type="entry name" value="RNaseH_sf"/>
</dbReference>
<dbReference type="GO" id="GO:0003676">
    <property type="term" value="F:nucleic acid binding"/>
    <property type="evidence" value="ECO:0007669"/>
    <property type="project" value="InterPro"/>
</dbReference>
<dbReference type="InterPro" id="IPR045290">
    <property type="entry name" value="MOC1-like"/>
</dbReference>
<organism evidence="1">
    <name type="scientific">marine sediment metagenome</name>
    <dbReference type="NCBI Taxonomy" id="412755"/>
    <lineage>
        <taxon>unclassified sequences</taxon>
        <taxon>metagenomes</taxon>
        <taxon>ecological metagenomes</taxon>
    </lineage>
</organism>
<name>A0A0F9PLQ1_9ZZZZ</name>
<dbReference type="CDD" id="cd22992">
    <property type="entry name" value="MOC1"/>
    <property type="match status" value="1"/>
</dbReference>